<dbReference type="PROSITE" id="PS50048">
    <property type="entry name" value="ZN2_CY6_FUNGAL_2"/>
    <property type="match status" value="1"/>
</dbReference>
<evidence type="ECO:0000259" key="6">
    <source>
        <dbReference type="PROSITE" id="PS50048"/>
    </source>
</evidence>
<evidence type="ECO:0000256" key="1">
    <source>
        <dbReference type="ARBA" id="ARBA00004123"/>
    </source>
</evidence>
<feature type="domain" description="Zn(2)-C6 fungal-type" evidence="6">
    <location>
        <begin position="15"/>
        <end position="47"/>
    </location>
</feature>
<keyword evidence="8" id="KW-1185">Reference proteome</keyword>
<dbReference type="SMART" id="SM00066">
    <property type="entry name" value="GAL4"/>
    <property type="match status" value="1"/>
</dbReference>
<dbReference type="GO" id="GO:0006351">
    <property type="term" value="P:DNA-templated transcription"/>
    <property type="evidence" value="ECO:0007669"/>
    <property type="project" value="InterPro"/>
</dbReference>
<keyword evidence="5" id="KW-0539">Nucleus</keyword>
<dbReference type="PANTHER" id="PTHR47338">
    <property type="entry name" value="ZN(II)2CYS6 TRANSCRIPTION FACTOR (EUROFUNG)-RELATED"/>
    <property type="match status" value="1"/>
</dbReference>
<sequence length="527" mass="57464">MAAASSSAYLERGQACLRCRRRKVRCDGARPACGQCVRADRKDDCEYADPSGPTASQMLEQRMSHLQTRIAELESRNSAPLQLHDPYASFHASRNGASGGAAQAPVKVPTDVAQAMLQAFSQHSSEFGFFLNGARFLQRVGLRSAARPQHLALLLNTIYLMAVDVYSDPGWKAQQPVFLNNVLQDLPNAMSLADASSIMDILQTEILLAYYFLNANRQLEGAYHLNAAVSIVMACKLNVLRSARPPAAAGPIAFEYRLPAPADDIEEGERINAFWNVFVLERIWAVTLGTASAFTDDDSMGTQVDIPWPLDMSGYQNRRLSPDLRGTRTVQAFLRNPTADSNNGMLALLAKSTALLYHAAQVARRWNPDDRTYQSDFQRFNRHLERFTQGLPPVVRAGARADVVRSLLVIHALAQCATIQLHMPTSRDWASSVRVVTAALAAARSIQGTSLDAVPFINPAMGALLTIVAQSLGRGITMRRAVAASRSAANSGPDEGTLNAALSAVVAAIRRWGNGSPYLRHQLAQLR</sequence>
<gene>
    <name evidence="7" type="ORF">CERSUDRAFT_93176</name>
</gene>
<evidence type="ECO:0000313" key="8">
    <source>
        <dbReference type="Proteomes" id="UP000016930"/>
    </source>
</evidence>
<dbReference type="InterPro" id="IPR001138">
    <property type="entry name" value="Zn2Cys6_DnaBD"/>
</dbReference>
<dbReference type="PROSITE" id="PS00463">
    <property type="entry name" value="ZN2_CY6_FUNGAL_1"/>
    <property type="match status" value="1"/>
</dbReference>
<organism evidence="7 8">
    <name type="scientific">Ceriporiopsis subvermispora (strain B)</name>
    <name type="common">White-rot fungus</name>
    <name type="synonym">Gelatoporia subvermispora</name>
    <dbReference type="NCBI Taxonomy" id="914234"/>
    <lineage>
        <taxon>Eukaryota</taxon>
        <taxon>Fungi</taxon>
        <taxon>Dikarya</taxon>
        <taxon>Basidiomycota</taxon>
        <taxon>Agaricomycotina</taxon>
        <taxon>Agaricomycetes</taxon>
        <taxon>Polyporales</taxon>
        <taxon>Gelatoporiaceae</taxon>
        <taxon>Gelatoporia</taxon>
    </lineage>
</organism>
<keyword evidence="2" id="KW-0479">Metal-binding</keyword>
<evidence type="ECO:0000256" key="5">
    <source>
        <dbReference type="ARBA" id="ARBA00023242"/>
    </source>
</evidence>
<dbReference type="GO" id="GO:0005634">
    <property type="term" value="C:nucleus"/>
    <property type="evidence" value="ECO:0007669"/>
    <property type="project" value="UniProtKB-SubCell"/>
</dbReference>
<dbReference type="OrthoDB" id="2309723at2759"/>
<dbReference type="CDD" id="cd00067">
    <property type="entry name" value="GAL4"/>
    <property type="match status" value="1"/>
</dbReference>
<dbReference type="GO" id="GO:0000981">
    <property type="term" value="F:DNA-binding transcription factor activity, RNA polymerase II-specific"/>
    <property type="evidence" value="ECO:0007669"/>
    <property type="project" value="InterPro"/>
</dbReference>
<comment type="subcellular location">
    <subcellularLocation>
        <location evidence="1">Nucleus</location>
    </subcellularLocation>
</comment>
<dbReference type="Gene3D" id="4.10.240.10">
    <property type="entry name" value="Zn(2)-C6 fungal-type DNA-binding domain"/>
    <property type="match status" value="1"/>
</dbReference>
<evidence type="ECO:0000256" key="4">
    <source>
        <dbReference type="ARBA" id="ARBA00023163"/>
    </source>
</evidence>
<dbReference type="SUPFAM" id="SSF57701">
    <property type="entry name" value="Zn2/Cys6 DNA-binding domain"/>
    <property type="match status" value="1"/>
</dbReference>
<keyword evidence="3" id="KW-0805">Transcription regulation</keyword>
<evidence type="ECO:0000256" key="2">
    <source>
        <dbReference type="ARBA" id="ARBA00022723"/>
    </source>
</evidence>
<dbReference type="HOGENOM" id="CLU_022337_1_1_1"/>
<dbReference type="InterPro" id="IPR007219">
    <property type="entry name" value="XnlR_reg_dom"/>
</dbReference>
<name>M2QPY5_CERS8</name>
<accession>M2QPY5</accession>
<protein>
    <recommendedName>
        <fullName evidence="6">Zn(2)-C6 fungal-type domain-containing protein</fullName>
    </recommendedName>
</protein>
<dbReference type="InterPro" id="IPR036864">
    <property type="entry name" value="Zn2-C6_fun-type_DNA-bd_sf"/>
</dbReference>
<keyword evidence="4" id="KW-0804">Transcription</keyword>
<dbReference type="AlphaFoldDB" id="M2QPY5"/>
<evidence type="ECO:0000256" key="3">
    <source>
        <dbReference type="ARBA" id="ARBA00023015"/>
    </source>
</evidence>
<dbReference type="PANTHER" id="PTHR47338:SF29">
    <property type="entry name" value="ZN(2)-C6 FUNGAL-TYPE DOMAIN-CONTAINING PROTEIN"/>
    <property type="match status" value="1"/>
</dbReference>
<dbReference type="GO" id="GO:0008270">
    <property type="term" value="F:zinc ion binding"/>
    <property type="evidence" value="ECO:0007669"/>
    <property type="project" value="InterPro"/>
</dbReference>
<dbReference type="CDD" id="cd12148">
    <property type="entry name" value="fungal_TF_MHR"/>
    <property type="match status" value="1"/>
</dbReference>
<proteinExistence type="predicted"/>
<dbReference type="Pfam" id="PF00172">
    <property type="entry name" value="Zn_clus"/>
    <property type="match status" value="1"/>
</dbReference>
<dbReference type="InterPro" id="IPR050815">
    <property type="entry name" value="TF_fung"/>
</dbReference>
<reference evidence="7 8" key="1">
    <citation type="journal article" date="2012" name="Proc. Natl. Acad. Sci. U.S.A.">
        <title>Comparative genomics of Ceriporiopsis subvermispora and Phanerochaete chrysosporium provide insight into selective ligninolysis.</title>
        <authorList>
            <person name="Fernandez-Fueyo E."/>
            <person name="Ruiz-Duenas F.J."/>
            <person name="Ferreira P."/>
            <person name="Floudas D."/>
            <person name="Hibbett D.S."/>
            <person name="Canessa P."/>
            <person name="Larrondo L.F."/>
            <person name="James T.Y."/>
            <person name="Seelenfreund D."/>
            <person name="Lobos S."/>
            <person name="Polanco R."/>
            <person name="Tello M."/>
            <person name="Honda Y."/>
            <person name="Watanabe T."/>
            <person name="Watanabe T."/>
            <person name="Ryu J.S."/>
            <person name="Kubicek C.P."/>
            <person name="Schmoll M."/>
            <person name="Gaskell J."/>
            <person name="Hammel K.E."/>
            <person name="St John F.J."/>
            <person name="Vanden Wymelenberg A."/>
            <person name="Sabat G."/>
            <person name="Splinter BonDurant S."/>
            <person name="Syed K."/>
            <person name="Yadav J.S."/>
            <person name="Doddapaneni H."/>
            <person name="Subramanian V."/>
            <person name="Lavin J.L."/>
            <person name="Oguiza J.A."/>
            <person name="Perez G."/>
            <person name="Pisabarro A.G."/>
            <person name="Ramirez L."/>
            <person name="Santoyo F."/>
            <person name="Master E."/>
            <person name="Coutinho P.M."/>
            <person name="Henrissat B."/>
            <person name="Lombard V."/>
            <person name="Magnuson J.K."/>
            <person name="Kuees U."/>
            <person name="Hori C."/>
            <person name="Igarashi K."/>
            <person name="Samejima M."/>
            <person name="Held B.W."/>
            <person name="Barry K.W."/>
            <person name="LaButti K.M."/>
            <person name="Lapidus A."/>
            <person name="Lindquist E.A."/>
            <person name="Lucas S.M."/>
            <person name="Riley R."/>
            <person name="Salamov A.A."/>
            <person name="Hoffmeister D."/>
            <person name="Schwenk D."/>
            <person name="Hadar Y."/>
            <person name="Yarden O."/>
            <person name="de Vries R.P."/>
            <person name="Wiebenga A."/>
            <person name="Stenlid J."/>
            <person name="Eastwood D."/>
            <person name="Grigoriev I.V."/>
            <person name="Berka R.M."/>
            <person name="Blanchette R.A."/>
            <person name="Kersten P."/>
            <person name="Martinez A.T."/>
            <person name="Vicuna R."/>
            <person name="Cullen D."/>
        </authorList>
    </citation>
    <scope>NUCLEOTIDE SEQUENCE [LARGE SCALE GENOMIC DNA]</scope>
    <source>
        <strain evidence="7 8">B</strain>
    </source>
</reference>
<dbReference type="Pfam" id="PF04082">
    <property type="entry name" value="Fungal_trans"/>
    <property type="match status" value="1"/>
</dbReference>
<evidence type="ECO:0000313" key="7">
    <source>
        <dbReference type="EMBL" id="EMD39133.1"/>
    </source>
</evidence>
<dbReference type="EMBL" id="KB445794">
    <property type="protein sequence ID" value="EMD39133.1"/>
    <property type="molecule type" value="Genomic_DNA"/>
</dbReference>
<dbReference type="GO" id="GO:0003677">
    <property type="term" value="F:DNA binding"/>
    <property type="evidence" value="ECO:0007669"/>
    <property type="project" value="InterPro"/>
</dbReference>
<dbReference type="Proteomes" id="UP000016930">
    <property type="component" value="Unassembled WGS sequence"/>
</dbReference>